<dbReference type="Gene3D" id="1.10.287.110">
    <property type="entry name" value="DnaJ domain"/>
    <property type="match status" value="1"/>
</dbReference>
<dbReference type="InterPro" id="IPR002939">
    <property type="entry name" value="DnaJ_C"/>
</dbReference>
<dbReference type="CDD" id="cd10719">
    <property type="entry name" value="DnaJ_zf"/>
    <property type="match status" value="1"/>
</dbReference>
<dbReference type="PROSITE" id="PS00636">
    <property type="entry name" value="DNAJ_1"/>
    <property type="match status" value="1"/>
</dbReference>
<dbReference type="PROSITE" id="PS51188">
    <property type="entry name" value="ZF_CR"/>
    <property type="match status" value="1"/>
</dbReference>
<dbReference type="SUPFAM" id="SSF57938">
    <property type="entry name" value="DnaJ/Hsp40 cysteine-rich domain"/>
    <property type="match status" value="1"/>
</dbReference>
<dbReference type="InterPro" id="IPR008971">
    <property type="entry name" value="HSP40/DnaJ_pept-bd"/>
</dbReference>
<keyword evidence="4" id="KW-0862">Zinc</keyword>
<dbReference type="GO" id="GO:0005524">
    <property type="term" value="F:ATP binding"/>
    <property type="evidence" value="ECO:0007669"/>
    <property type="project" value="InterPro"/>
</dbReference>
<dbReference type="GO" id="GO:0042026">
    <property type="term" value="P:protein refolding"/>
    <property type="evidence" value="ECO:0007669"/>
    <property type="project" value="TreeGrafter"/>
</dbReference>
<dbReference type="PANTHER" id="PTHR43096">
    <property type="entry name" value="DNAJ HOMOLOG 1, MITOCHONDRIAL-RELATED"/>
    <property type="match status" value="1"/>
</dbReference>
<evidence type="ECO:0000313" key="9">
    <source>
        <dbReference type="EMBL" id="AGF93037.1"/>
    </source>
</evidence>
<feature type="compositionally biased region" description="Basic and acidic residues" evidence="6">
    <location>
        <begin position="31"/>
        <end position="44"/>
    </location>
</feature>
<dbReference type="GO" id="GO:0009408">
    <property type="term" value="P:response to heat"/>
    <property type="evidence" value="ECO:0007669"/>
    <property type="project" value="InterPro"/>
</dbReference>
<evidence type="ECO:0000256" key="4">
    <source>
        <dbReference type="ARBA" id="ARBA00022833"/>
    </source>
</evidence>
<feature type="domain" description="J" evidence="7">
    <location>
        <begin position="4"/>
        <end position="70"/>
    </location>
</feature>
<dbReference type="SUPFAM" id="SSF46565">
    <property type="entry name" value="Chaperone J-domain"/>
    <property type="match status" value="1"/>
</dbReference>
<dbReference type="CDD" id="cd06257">
    <property type="entry name" value="DnaJ"/>
    <property type="match status" value="1"/>
</dbReference>
<protein>
    <submittedName>
        <fullName evidence="9">Chaperone DnaJ</fullName>
    </submittedName>
</protein>
<evidence type="ECO:0000256" key="6">
    <source>
        <dbReference type="SAM" id="MobiDB-lite"/>
    </source>
</evidence>
<reference evidence="9" key="1">
    <citation type="journal article" date="2013" name="Syst. Appl. Microbiol.">
        <title>New insights into the archaeal diversity of a hypersaline microbial mat obtained by a metagenomic approach.</title>
        <authorList>
            <person name="Lopez-Lopez A."/>
            <person name="Richter M."/>
            <person name="Pena A."/>
            <person name="Tamames J."/>
            <person name="Rossello-Mora R."/>
        </authorList>
    </citation>
    <scope>NUCLEOTIDE SEQUENCE</scope>
</reference>
<dbReference type="CDD" id="cd10747">
    <property type="entry name" value="DnaJ_C"/>
    <property type="match status" value="1"/>
</dbReference>
<dbReference type="SMART" id="SM00271">
    <property type="entry name" value="DnaJ"/>
    <property type="match status" value="1"/>
</dbReference>
<dbReference type="Gene3D" id="2.60.260.20">
    <property type="entry name" value="Urease metallochaperone UreE, N-terminal domain"/>
    <property type="match status" value="2"/>
</dbReference>
<dbReference type="NCBIfam" id="TIGR02349">
    <property type="entry name" value="DnaJ_bact"/>
    <property type="match status" value="1"/>
</dbReference>
<dbReference type="Pfam" id="PF01556">
    <property type="entry name" value="DnaJ_C"/>
    <property type="match status" value="1"/>
</dbReference>
<evidence type="ECO:0000256" key="3">
    <source>
        <dbReference type="ARBA" id="ARBA00022771"/>
    </source>
</evidence>
<dbReference type="Pfam" id="PF00226">
    <property type="entry name" value="DnaJ"/>
    <property type="match status" value="1"/>
</dbReference>
<name>M1Q1D0_9ZZZZ</name>
<dbReference type="Pfam" id="PF00684">
    <property type="entry name" value="DnaJ_CXXCXGXG"/>
    <property type="match status" value="1"/>
</dbReference>
<keyword evidence="5" id="KW-0143">Chaperone</keyword>
<dbReference type="InterPro" id="IPR001623">
    <property type="entry name" value="DnaJ_domain"/>
</dbReference>
<dbReference type="Gene3D" id="6.20.20.10">
    <property type="match status" value="2"/>
</dbReference>
<sequence>MAEDYYDILGVSKDASKDEIKKAYRKKAKKYHPDRNPDDAEKAREKFKKISEAYEVLADDEKRQRYDRYGKQGVEQDFGSGGFQWSDFSHRDDVEDLFSDLFGGRSRGGGFEDLFSEFFGGRRASRRQKQQRRGSNLKMTLEVSLKDIREGKEKNFKLNRQTQCDECGGSGSKSGGTKTCPNCGGSGEVKQVQRRGIQQLITVSQCSECDGTGQIVENPCPKCNGSGVLNKREKISIEVPPGAQDGTRLRVRGKGDAGKRGAPPGDLYIILRVKPHDKFKRSRNNLIMETEVTMTEAALGTKIKVPTLEDKVEVKVPEGTQPGDQLRLSGKGLPRPNRRGYGDLIIKINVVIPEELNKEQKQLLEDFAGIEKEKNKSWFDKIRGK</sequence>
<dbReference type="InterPro" id="IPR036410">
    <property type="entry name" value="HSP_DnaJ_Cys-rich_dom_sf"/>
</dbReference>
<dbReference type="PRINTS" id="PR00625">
    <property type="entry name" value="JDOMAIN"/>
</dbReference>
<evidence type="ECO:0000256" key="1">
    <source>
        <dbReference type="ARBA" id="ARBA00022723"/>
    </source>
</evidence>
<dbReference type="FunFam" id="2.60.260.20:FF:000005">
    <property type="entry name" value="Chaperone protein dnaJ 1, mitochondrial"/>
    <property type="match status" value="1"/>
</dbReference>
<proteinExistence type="inferred from homology"/>
<dbReference type="GO" id="GO:0031072">
    <property type="term" value="F:heat shock protein binding"/>
    <property type="evidence" value="ECO:0007669"/>
    <property type="project" value="InterPro"/>
</dbReference>
<dbReference type="EMBL" id="JX684080">
    <property type="protein sequence ID" value="AGF93037.1"/>
    <property type="molecule type" value="Genomic_DNA"/>
</dbReference>
<feature type="domain" description="CR-type" evidence="8">
    <location>
        <begin position="151"/>
        <end position="232"/>
    </location>
</feature>
<gene>
    <name evidence="9" type="ORF">FLSS-8_0007</name>
</gene>
<dbReference type="InterPro" id="IPR012724">
    <property type="entry name" value="DnaJ"/>
</dbReference>
<dbReference type="InterPro" id="IPR001305">
    <property type="entry name" value="HSP_DnaJ_Cys-rich_dom"/>
</dbReference>
<dbReference type="AlphaFoldDB" id="M1Q1D0"/>
<dbReference type="FunFam" id="2.10.230.10:FF:000002">
    <property type="entry name" value="Molecular chaperone DnaJ"/>
    <property type="match status" value="1"/>
</dbReference>
<keyword evidence="3" id="KW-0863">Zinc-finger</keyword>
<dbReference type="InterPro" id="IPR018253">
    <property type="entry name" value="DnaJ_domain_CS"/>
</dbReference>
<dbReference type="PANTHER" id="PTHR43096:SF10">
    <property type="entry name" value="CHAPERONE PROTEIN DNAJ A6, CHLOROPLASTIC"/>
    <property type="match status" value="1"/>
</dbReference>
<dbReference type="SUPFAM" id="SSF49493">
    <property type="entry name" value="HSP40/DnaJ peptide-binding domain"/>
    <property type="match status" value="2"/>
</dbReference>
<evidence type="ECO:0000259" key="8">
    <source>
        <dbReference type="PROSITE" id="PS51188"/>
    </source>
</evidence>
<evidence type="ECO:0000256" key="2">
    <source>
        <dbReference type="ARBA" id="ARBA00022737"/>
    </source>
</evidence>
<keyword evidence="1" id="KW-0479">Metal-binding</keyword>
<dbReference type="HAMAP" id="MF_01152">
    <property type="entry name" value="DnaJ"/>
    <property type="match status" value="1"/>
</dbReference>
<dbReference type="GO" id="GO:0051082">
    <property type="term" value="F:unfolded protein binding"/>
    <property type="evidence" value="ECO:0007669"/>
    <property type="project" value="InterPro"/>
</dbReference>
<organism evidence="9">
    <name type="scientific">uncultured organism</name>
    <dbReference type="NCBI Taxonomy" id="155900"/>
    <lineage>
        <taxon>unclassified sequences</taxon>
        <taxon>environmental samples</taxon>
    </lineage>
</organism>
<dbReference type="PROSITE" id="PS50076">
    <property type="entry name" value="DNAJ_2"/>
    <property type="match status" value="1"/>
</dbReference>
<keyword evidence="2" id="KW-0677">Repeat</keyword>
<dbReference type="GO" id="GO:0008270">
    <property type="term" value="F:zinc ion binding"/>
    <property type="evidence" value="ECO:0007669"/>
    <property type="project" value="UniProtKB-KW"/>
</dbReference>
<dbReference type="InterPro" id="IPR036869">
    <property type="entry name" value="J_dom_sf"/>
</dbReference>
<evidence type="ECO:0000256" key="5">
    <source>
        <dbReference type="ARBA" id="ARBA00023186"/>
    </source>
</evidence>
<accession>M1Q1D0</accession>
<evidence type="ECO:0000259" key="7">
    <source>
        <dbReference type="PROSITE" id="PS50076"/>
    </source>
</evidence>
<feature type="region of interest" description="Disordered" evidence="6">
    <location>
        <begin position="25"/>
        <end position="44"/>
    </location>
</feature>